<organism evidence="1 2">
    <name type="scientific">Pseudarthrobacter siccitolerans</name>
    <dbReference type="NCBI Taxonomy" id="861266"/>
    <lineage>
        <taxon>Bacteria</taxon>
        <taxon>Bacillati</taxon>
        <taxon>Actinomycetota</taxon>
        <taxon>Actinomycetes</taxon>
        <taxon>Micrococcales</taxon>
        <taxon>Micrococcaceae</taxon>
        <taxon>Pseudarthrobacter</taxon>
    </lineage>
</organism>
<accession>A0A024H2D6</accession>
<keyword evidence="2" id="KW-1185">Reference proteome</keyword>
<comment type="caution">
    <text evidence="1">The sequence shown here is derived from an EMBL/GenBank/DDBJ whole genome shotgun (WGS) entry which is preliminary data.</text>
</comment>
<reference evidence="2" key="1">
    <citation type="journal article" date="2014" name="Genome Announc.">
        <title>Genome Sequence of Arthrobacter siccitolerans 4J27, a Xeroprotectant-Producing Desiccation-Tolerant Microorganism.</title>
        <authorList>
            <person name="Manzanera M."/>
            <person name="Santa-Cruz-Calvo L."/>
            <person name="Vilchez J.I."/>
            <person name="Garcia-Fontana C."/>
            <person name="Silva-Castro G.A."/>
            <person name="Calvo C."/>
            <person name="Gonzalez-Lopez J."/>
        </authorList>
    </citation>
    <scope>NUCLEOTIDE SEQUENCE [LARGE SCALE GENOMIC DNA]</scope>
    <source>
        <strain evidence="2">4J27</strain>
    </source>
</reference>
<name>A0A024H2D6_9MICC</name>
<proteinExistence type="predicted"/>
<dbReference type="AlphaFoldDB" id="A0A024H2D6"/>
<protein>
    <submittedName>
        <fullName evidence="1">Uncharacterized protein</fullName>
    </submittedName>
</protein>
<dbReference type="Proteomes" id="UP000035722">
    <property type="component" value="Unassembled WGS sequence"/>
</dbReference>
<sequence>MVSPVPPPASHRPVDMLDNMPLLHNTLSAFADQYRPVEKRR</sequence>
<dbReference type="EMBL" id="CAQI01000042">
    <property type="protein sequence ID" value="CCQ46012.1"/>
    <property type="molecule type" value="Genomic_DNA"/>
</dbReference>
<evidence type="ECO:0000313" key="2">
    <source>
        <dbReference type="Proteomes" id="UP000035722"/>
    </source>
</evidence>
<gene>
    <name evidence="1" type="ORF">ARTSIC4J27_1972</name>
</gene>
<evidence type="ECO:0000313" key="1">
    <source>
        <dbReference type="EMBL" id="CCQ46012.1"/>
    </source>
</evidence>